<protein>
    <submittedName>
        <fullName evidence="2">AF4/FMR2 family member 4</fullName>
    </submittedName>
</protein>
<gene>
    <name evidence="2" type="primary">lilli</name>
    <name evidence="2" type="ORF">L345_01481</name>
</gene>
<evidence type="ECO:0000313" key="3">
    <source>
        <dbReference type="Proteomes" id="UP000018936"/>
    </source>
</evidence>
<proteinExistence type="predicted"/>
<feature type="region of interest" description="Disordered" evidence="1">
    <location>
        <begin position="133"/>
        <end position="191"/>
    </location>
</feature>
<reference evidence="2 3" key="1">
    <citation type="journal article" date="2013" name="Proc. Natl. Acad. Sci. U.S.A.">
        <title>The king cobra genome reveals dynamic gene evolution and adaptation in the snake venom system.</title>
        <authorList>
            <person name="Vonk F.J."/>
            <person name="Casewell N.R."/>
            <person name="Henkel C.V."/>
            <person name="Heimberg A.M."/>
            <person name="Jansen H.J."/>
            <person name="McCleary R.J."/>
            <person name="Kerkkamp H.M."/>
            <person name="Vos R.A."/>
            <person name="Guerreiro I."/>
            <person name="Calvete J.J."/>
            <person name="Wuster W."/>
            <person name="Woods A.E."/>
            <person name="Logan J.M."/>
            <person name="Harrison R.A."/>
            <person name="Castoe T.A."/>
            <person name="de Koning A.P."/>
            <person name="Pollock D.D."/>
            <person name="Yandell M."/>
            <person name="Calderon D."/>
            <person name="Renjifo C."/>
            <person name="Currier R.B."/>
            <person name="Salgado D."/>
            <person name="Pla D."/>
            <person name="Sanz L."/>
            <person name="Hyder A.S."/>
            <person name="Ribeiro J.M."/>
            <person name="Arntzen J.W."/>
            <person name="van den Thillart G.E."/>
            <person name="Boetzer M."/>
            <person name="Pirovano W."/>
            <person name="Dirks R.P."/>
            <person name="Spaink H.P."/>
            <person name="Duboule D."/>
            <person name="McGlinn E."/>
            <person name="Kini R.M."/>
            <person name="Richardson M.K."/>
        </authorList>
    </citation>
    <scope>NUCLEOTIDE SEQUENCE</scope>
    <source>
        <tissue evidence="2">Blood</tissue>
    </source>
</reference>
<dbReference type="AlphaFoldDB" id="V8PFE2"/>
<name>V8PFE2_OPHHA</name>
<feature type="non-terminal residue" evidence="2">
    <location>
        <position position="1"/>
    </location>
</feature>
<dbReference type="Proteomes" id="UP000018936">
    <property type="component" value="Unassembled WGS sequence"/>
</dbReference>
<organism evidence="2 3">
    <name type="scientific">Ophiophagus hannah</name>
    <name type="common">King cobra</name>
    <name type="synonym">Naja hannah</name>
    <dbReference type="NCBI Taxonomy" id="8665"/>
    <lineage>
        <taxon>Eukaryota</taxon>
        <taxon>Metazoa</taxon>
        <taxon>Chordata</taxon>
        <taxon>Craniata</taxon>
        <taxon>Vertebrata</taxon>
        <taxon>Euteleostomi</taxon>
        <taxon>Lepidosauria</taxon>
        <taxon>Squamata</taxon>
        <taxon>Bifurcata</taxon>
        <taxon>Unidentata</taxon>
        <taxon>Episquamata</taxon>
        <taxon>Toxicofera</taxon>
        <taxon>Serpentes</taxon>
        <taxon>Colubroidea</taxon>
        <taxon>Elapidae</taxon>
        <taxon>Elapinae</taxon>
        <taxon>Ophiophagus</taxon>
    </lineage>
</organism>
<sequence>RKEGRKERRKEGRLAIALRAYIPLHSVFQPSLSSLQSQPFAPNNLVHLEIVRIELLAVGRVSLQYCIRNPAPQGLLPASLRADPSALLLNLSCLPAISQQRDQPVVGHVGRCHVGQDPKQSFSHYHVVLGNLKRRKREREKEKSEGDQKRGRERGREGNTEREREREREKGGRENKYIPIHTVSGGSLGFWLPSTLCSTMEQRQERTEK</sequence>
<evidence type="ECO:0000256" key="1">
    <source>
        <dbReference type="SAM" id="MobiDB-lite"/>
    </source>
</evidence>
<feature type="compositionally biased region" description="Basic and acidic residues" evidence="1">
    <location>
        <begin position="139"/>
        <end position="176"/>
    </location>
</feature>
<keyword evidence="3" id="KW-1185">Reference proteome</keyword>
<evidence type="ECO:0000313" key="2">
    <source>
        <dbReference type="EMBL" id="ETE72686.1"/>
    </source>
</evidence>
<feature type="non-terminal residue" evidence="2">
    <location>
        <position position="209"/>
    </location>
</feature>
<accession>V8PFE2</accession>
<comment type="caution">
    <text evidence="2">The sequence shown here is derived from an EMBL/GenBank/DDBJ whole genome shotgun (WGS) entry which is preliminary data.</text>
</comment>
<dbReference type="EMBL" id="AZIM01000190">
    <property type="protein sequence ID" value="ETE72686.1"/>
    <property type="molecule type" value="Genomic_DNA"/>
</dbReference>